<dbReference type="InterPro" id="IPR002525">
    <property type="entry name" value="Transp_IS110-like_N"/>
</dbReference>
<dbReference type="NCBIfam" id="NF033542">
    <property type="entry name" value="transpos_IS110"/>
    <property type="match status" value="1"/>
</dbReference>
<dbReference type="InterPro" id="IPR003346">
    <property type="entry name" value="Transposase_20"/>
</dbReference>
<dbReference type="OrthoDB" id="3191145at2"/>
<dbReference type="GO" id="GO:0003677">
    <property type="term" value="F:DNA binding"/>
    <property type="evidence" value="ECO:0007669"/>
    <property type="project" value="InterPro"/>
</dbReference>
<gene>
    <name evidence="3" type="ORF">E3O19_15405</name>
</gene>
<dbReference type="EMBL" id="SOFP01000075">
    <property type="protein sequence ID" value="TFC10387.1"/>
    <property type="molecule type" value="Genomic_DNA"/>
</dbReference>
<feature type="domain" description="Transposase IS116/IS110/IS902 C-terminal" evidence="2">
    <location>
        <begin position="223"/>
        <end position="292"/>
    </location>
</feature>
<evidence type="ECO:0000313" key="3">
    <source>
        <dbReference type="EMBL" id="TFC10387.1"/>
    </source>
</evidence>
<dbReference type="GO" id="GO:0006313">
    <property type="term" value="P:DNA transposition"/>
    <property type="evidence" value="ECO:0007669"/>
    <property type="project" value="InterPro"/>
</dbReference>
<feature type="domain" description="Transposase IS110-like N-terminal" evidence="1">
    <location>
        <begin position="8"/>
        <end position="151"/>
    </location>
</feature>
<evidence type="ECO:0000313" key="4">
    <source>
        <dbReference type="Proteomes" id="UP000298412"/>
    </source>
</evidence>
<name>A0A4R8WNG4_9MICO</name>
<dbReference type="PANTHER" id="PTHR33055">
    <property type="entry name" value="TRANSPOSASE FOR INSERTION SEQUENCE ELEMENT IS1111A"/>
    <property type="match status" value="1"/>
</dbReference>
<accession>A0A4R8WNG4</accession>
<protein>
    <submittedName>
        <fullName evidence="3">IS110 family transposase</fullName>
    </submittedName>
</protein>
<evidence type="ECO:0000259" key="1">
    <source>
        <dbReference type="Pfam" id="PF01548"/>
    </source>
</evidence>
<dbReference type="Pfam" id="PF01548">
    <property type="entry name" value="DEDD_Tnp_IS110"/>
    <property type="match status" value="1"/>
</dbReference>
<dbReference type="Pfam" id="PF02371">
    <property type="entry name" value="Transposase_20"/>
    <property type="match status" value="1"/>
</dbReference>
<dbReference type="PANTHER" id="PTHR33055:SF3">
    <property type="entry name" value="PUTATIVE TRANSPOSASE FOR IS117-RELATED"/>
    <property type="match status" value="1"/>
</dbReference>
<organism evidence="3 4">
    <name type="scientific">Cryobacterium algoritolerans</name>
    <dbReference type="NCBI Taxonomy" id="1259184"/>
    <lineage>
        <taxon>Bacteria</taxon>
        <taxon>Bacillati</taxon>
        <taxon>Actinomycetota</taxon>
        <taxon>Actinomycetes</taxon>
        <taxon>Micrococcales</taxon>
        <taxon>Microbacteriaceae</taxon>
        <taxon>Cryobacterium</taxon>
    </lineage>
</organism>
<dbReference type="AlphaFoldDB" id="A0A4R8WNG4"/>
<sequence length="362" mass="40218">MTQYRSFVGLDVHARTIVGSALDVDTGEVTRHRFGYDLAEVVVWTRLLPGPQIATYEAGPTGFGLYRLLLAAGTECVVAAPSKLQRPSGDRVKTDARDAFHLMRLIHLDEITAVKVPSVEEETARDLVRSREDTRQDLMSARHRLSKLLLRHGFVYDDGAAWTQKHDLWLSSHRTGDLAFTTAFDANYEAVIQTLDRRDRLGEAITAMAADSPFTPMVNRLGCLRGISALTGFALAVEITDWQRFTGNTIGAFLGLVPSEYSSGQSRQLGGITKTGNSHARRLLVEAAWQHRRDYLPSARSVLQAWWEEAPAPARLRGQAGNERLHHQWVSFTARTKWPAIANVGVARELAGWCWSLAVMDG</sequence>
<dbReference type="Proteomes" id="UP000298412">
    <property type="component" value="Unassembled WGS sequence"/>
</dbReference>
<dbReference type="GO" id="GO:0004803">
    <property type="term" value="F:transposase activity"/>
    <property type="evidence" value="ECO:0007669"/>
    <property type="project" value="InterPro"/>
</dbReference>
<keyword evidence="4" id="KW-1185">Reference proteome</keyword>
<reference evidence="3 4" key="1">
    <citation type="submission" date="2019-03" db="EMBL/GenBank/DDBJ databases">
        <title>Genomics of glacier-inhabiting Cryobacterium strains.</title>
        <authorList>
            <person name="Liu Q."/>
            <person name="Xin Y.-H."/>
        </authorList>
    </citation>
    <scope>NUCLEOTIDE SEQUENCE [LARGE SCALE GENOMIC DNA]</scope>
    <source>
        <strain evidence="3 4">MDT1-3</strain>
    </source>
</reference>
<proteinExistence type="predicted"/>
<evidence type="ECO:0000259" key="2">
    <source>
        <dbReference type="Pfam" id="PF02371"/>
    </source>
</evidence>
<dbReference type="InterPro" id="IPR047650">
    <property type="entry name" value="Transpos_IS110"/>
</dbReference>
<comment type="caution">
    <text evidence="3">The sequence shown here is derived from an EMBL/GenBank/DDBJ whole genome shotgun (WGS) entry which is preliminary data.</text>
</comment>